<dbReference type="InterPro" id="IPR032427">
    <property type="entry name" value="P22_portal"/>
</dbReference>
<organism evidence="2 3">
    <name type="scientific">bacterium (Candidatus Ratteibacteria) CG15_BIG_FIL_POST_REV_8_21_14_020_41_12</name>
    <dbReference type="NCBI Taxonomy" id="2014291"/>
    <lineage>
        <taxon>Bacteria</taxon>
        <taxon>Candidatus Ratteibacteria</taxon>
    </lineage>
</organism>
<name>A0A2M7GX57_9BACT</name>
<feature type="non-terminal residue" evidence="2">
    <location>
        <position position="1"/>
    </location>
</feature>
<evidence type="ECO:0008006" key="4">
    <source>
        <dbReference type="Google" id="ProtNLM"/>
    </source>
</evidence>
<comment type="caution">
    <text evidence="2">The sequence shown here is derived from an EMBL/GenBank/DDBJ whole genome shotgun (WGS) entry which is preliminary data.</text>
</comment>
<gene>
    <name evidence="2" type="ORF">COW28_06540</name>
</gene>
<reference evidence="3" key="1">
    <citation type="submission" date="2017-09" db="EMBL/GenBank/DDBJ databases">
        <title>Depth-based differentiation of microbial function through sediment-hosted aquifers and enrichment of novel symbionts in the deep terrestrial subsurface.</title>
        <authorList>
            <person name="Probst A.J."/>
            <person name="Ladd B."/>
            <person name="Jarett J.K."/>
            <person name="Geller-Mcgrath D.E."/>
            <person name="Sieber C.M.K."/>
            <person name="Emerson J.B."/>
            <person name="Anantharaman K."/>
            <person name="Thomas B.C."/>
            <person name="Malmstrom R."/>
            <person name="Stieglmeier M."/>
            <person name="Klingl A."/>
            <person name="Woyke T."/>
            <person name="Ryan C.M."/>
            <person name="Banfield J.F."/>
        </authorList>
    </citation>
    <scope>NUCLEOTIDE SEQUENCE [LARGE SCALE GENOMIC DNA]</scope>
</reference>
<dbReference type="EMBL" id="PFFY01000303">
    <property type="protein sequence ID" value="PIW32153.1"/>
    <property type="molecule type" value="Genomic_DNA"/>
</dbReference>
<dbReference type="AlphaFoldDB" id="A0A2M7GX57"/>
<dbReference type="Pfam" id="PF16510">
    <property type="entry name" value="P22_portal"/>
    <property type="match status" value="1"/>
</dbReference>
<accession>A0A2M7GX57</accession>
<proteinExistence type="predicted"/>
<evidence type="ECO:0000313" key="3">
    <source>
        <dbReference type="Proteomes" id="UP000230025"/>
    </source>
</evidence>
<sequence>NADVKTAKVIEGLIRQIEYASKADEIYADAGEKAIAGGFGYWRIVTKEKDDSFEQEVFIEKIDNQFSVYLDPRGNYAFIRKSISKEEFEDRYPGKTVASFDQTVAGEEYSQWYEEDRVFIAEYFYKERYDKTIAECMNLVTGEIKIVELKEEMTSESLIEKGYQVLRQKTKKANKIKWAKINGYEVLEEGDWVGKDIPIIEVVGDKVNIGGKEYKRSLIRDAKSPQQMYNYFLTHMTETMALVPKSPYIVTPQEIKGFESMWNVANVKNYPYLMFNPQGNRVPKRELPPQIQTGAGQLLQIAAADIQDTIGMYEASFGEKSNERTGIAIKMRAGRSDFGTYHFSDNFRRAILETVRHLIDIIPKVYDTQRVIRILGEDGAGEELVEINKEMISPLTGQKRIINDLTVGKYDVVADVKMWSTRRQESAELMANIMQASPNIAPLILDLVFKYNDFPGASEVEKRIKEHMSQLLGGKPGKGIEQEQSPVGEQSLPREGEGEL</sequence>
<feature type="region of interest" description="Disordered" evidence="1">
    <location>
        <begin position="467"/>
        <end position="500"/>
    </location>
</feature>
<evidence type="ECO:0000313" key="2">
    <source>
        <dbReference type="EMBL" id="PIW32153.1"/>
    </source>
</evidence>
<evidence type="ECO:0000256" key="1">
    <source>
        <dbReference type="SAM" id="MobiDB-lite"/>
    </source>
</evidence>
<dbReference type="Proteomes" id="UP000230025">
    <property type="component" value="Unassembled WGS sequence"/>
</dbReference>
<protein>
    <recommendedName>
        <fullName evidence="4">Phage portal protein</fullName>
    </recommendedName>
</protein>